<dbReference type="InterPro" id="IPR007438">
    <property type="entry name" value="DUF488"/>
</dbReference>
<dbReference type="Proteomes" id="UP001366503">
    <property type="component" value="Unassembled WGS sequence"/>
</dbReference>
<dbReference type="Pfam" id="PF04343">
    <property type="entry name" value="DUF488"/>
    <property type="match status" value="1"/>
</dbReference>
<sequence length="188" mass="21123">MHSKQSTNRSRIPFFTVGHSNRKIEEFIDILRQGRIGIVVDVRRLPGSRACPQFDSERLATSLAEAQIAYEFVAPLGGRRGKVDEVPPETNAAWRNQSFHNYADYALSAEFRSGLDRLLALRPRRCAIMCSEAVWWRCHRRIIADYLLARGNEVFHLMGNGRVEKAVPTAGAVLRNDGSVIYPAAATI</sequence>
<dbReference type="InterPro" id="IPR014519">
    <property type="entry name" value="UCP024492"/>
</dbReference>
<dbReference type="PANTHER" id="PTHR39337">
    <property type="entry name" value="BLR5642 PROTEIN"/>
    <property type="match status" value="1"/>
</dbReference>
<comment type="caution">
    <text evidence="1">The sequence shown here is derived from an EMBL/GenBank/DDBJ whole genome shotgun (WGS) entry which is preliminary data.</text>
</comment>
<name>A0ABU8K6V4_9HYPH</name>
<protein>
    <submittedName>
        <fullName evidence="1">DUF488 domain-containing protein</fullName>
    </submittedName>
</protein>
<evidence type="ECO:0000313" key="2">
    <source>
        <dbReference type="Proteomes" id="UP001366503"/>
    </source>
</evidence>
<organism evidence="1 2">
    <name type="scientific">Mesorhizobium argentiipisi</name>
    <dbReference type="NCBI Taxonomy" id="3015175"/>
    <lineage>
        <taxon>Bacteria</taxon>
        <taxon>Pseudomonadati</taxon>
        <taxon>Pseudomonadota</taxon>
        <taxon>Alphaproteobacteria</taxon>
        <taxon>Hyphomicrobiales</taxon>
        <taxon>Phyllobacteriaceae</taxon>
        <taxon>Mesorhizobium</taxon>
    </lineage>
</organism>
<gene>
    <name evidence="1" type="ORF">O7A05_00935</name>
</gene>
<accession>A0ABU8K6V4</accession>
<dbReference type="RefSeq" id="WP_337091077.1">
    <property type="nucleotide sequence ID" value="NZ_JAPYKO010000001.1"/>
</dbReference>
<dbReference type="PANTHER" id="PTHR39337:SF1">
    <property type="entry name" value="BLR5642 PROTEIN"/>
    <property type="match status" value="1"/>
</dbReference>
<proteinExistence type="predicted"/>
<dbReference type="EMBL" id="JAPYKO010000001">
    <property type="protein sequence ID" value="MEI9400773.1"/>
    <property type="molecule type" value="Genomic_DNA"/>
</dbReference>
<reference evidence="1 2" key="1">
    <citation type="submission" date="2022-12" db="EMBL/GenBank/DDBJ databases">
        <authorList>
            <person name="Muema E."/>
        </authorList>
    </citation>
    <scope>NUCLEOTIDE SEQUENCE [LARGE SCALE GENOMIC DNA]</scope>
    <source>
        <strain evidence="2">1330</strain>
    </source>
</reference>
<dbReference type="PIRSF" id="PIRSF024492">
    <property type="entry name" value="UCP024492"/>
    <property type="match status" value="1"/>
</dbReference>
<evidence type="ECO:0000313" key="1">
    <source>
        <dbReference type="EMBL" id="MEI9400773.1"/>
    </source>
</evidence>
<keyword evidence="2" id="KW-1185">Reference proteome</keyword>